<dbReference type="Proteomes" id="UP000054172">
    <property type="component" value="Unassembled WGS sequence"/>
</dbReference>
<gene>
    <name evidence="1" type="ORF">AL399_09000</name>
</gene>
<dbReference type="PATRIC" id="fig|1702214.3.peg.1157"/>
<reference evidence="1" key="1">
    <citation type="submission" date="2015-08" db="EMBL/GenBank/DDBJ databases">
        <title>Candidatus Bacteriodes Periocalifornicus.</title>
        <authorList>
            <person name="McLean J.S."/>
            <person name="Kelley S."/>
        </authorList>
    </citation>
    <scope>NUCLEOTIDE SEQUENCE [LARGE SCALE GENOMIC DNA]</scope>
    <source>
        <strain evidence="1">12B</strain>
    </source>
</reference>
<dbReference type="EMBL" id="LIIK01000066">
    <property type="protein sequence ID" value="KQM08135.1"/>
    <property type="molecule type" value="Genomic_DNA"/>
</dbReference>
<name>A0A0Q4B6B7_9BACT</name>
<accession>A0A0Q4B6B7</accession>
<comment type="caution">
    <text evidence="1">The sequence shown here is derived from an EMBL/GenBank/DDBJ whole genome shotgun (WGS) entry which is preliminary data.</text>
</comment>
<evidence type="ECO:0000313" key="1">
    <source>
        <dbReference type="EMBL" id="KQM08135.1"/>
    </source>
</evidence>
<dbReference type="AlphaFoldDB" id="A0A0Q4B6B7"/>
<protein>
    <submittedName>
        <fullName evidence="1">Uncharacterized protein</fullName>
    </submittedName>
</protein>
<evidence type="ECO:0000313" key="2">
    <source>
        <dbReference type="Proteomes" id="UP000054172"/>
    </source>
</evidence>
<organism evidence="1 2">
    <name type="scientific">Candidatus [Bacteroides] periocalifornicus</name>
    <dbReference type="NCBI Taxonomy" id="1702214"/>
    <lineage>
        <taxon>Bacteria</taxon>
        <taxon>Pseudomonadati</taxon>
        <taxon>Bacteroidota</taxon>
    </lineage>
</organism>
<proteinExistence type="predicted"/>
<sequence length="318" mass="33526">MKLKQFAMVAAAAALVLGYTTSCKKDEGKSAPTITIKDAGDSKEISSTKTFPVIVRVKVDKDLTLKSLTQTFTYTKADGSKVSPKEATVLKTEKSKTTDDYVAKVEFTIPADCTKGGTMTFKATDSNGGVTEKLLTVGDETAPKPEGTPMTIRASMQNAAAFSHCGSAVEGAYDLKAGKAVSAFDTKATLSMINNSPKGAAAAFNPGWTSGSWEIDGKGTGAKTAHGDGTEFVKVEGVGTDHAAVAAFWANATVEKCKELFDKGSKSTTVQSVKPFDVYIARKGSDIYLIGILSVNTKKNHRAVTGHIKFMYSSGVIK</sequence>
<keyword evidence="2" id="KW-1185">Reference proteome</keyword>